<dbReference type="GO" id="GO:0006487">
    <property type="term" value="P:protein N-linked glycosylation"/>
    <property type="evidence" value="ECO:0007669"/>
    <property type="project" value="TreeGrafter"/>
</dbReference>
<accession>A0AB34G814</accession>
<dbReference type="Pfam" id="PF03901">
    <property type="entry name" value="Glyco_transf_22"/>
    <property type="match status" value="1"/>
</dbReference>
<feature type="transmembrane region" description="Helical" evidence="10">
    <location>
        <begin position="259"/>
        <end position="280"/>
    </location>
</feature>
<keyword evidence="9 10" id="KW-0472">Membrane</keyword>
<evidence type="ECO:0000256" key="4">
    <source>
        <dbReference type="ARBA" id="ARBA00022676"/>
    </source>
</evidence>
<keyword evidence="7 10" id="KW-0256">Endoplasmic reticulum</keyword>
<dbReference type="PANTHER" id="PTHR22760">
    <property type="entry name" value="GLYCOSYLTRANSFERASE"/>
    <property type="match status" value="1"/>
</dbReference>
<evidence type="ECO:0000256" key="10">
    <source>
        <dbReference type="RuleBase" id="RU363075"/>
    </source>
</evidence>
<feature type="transmembrane region" description="Helical" evidence="10">
    <location>
        <begin position="355"/>
        <end position="373"/>
    </location>
</feature>
<evidence type="ECO:0000256" key="6">
    <source>
        <dbReference type="ARBA" id="ARBA00022692"/>
    </source>
</evidence>
<feature type="compositionally biased region" description="Polar residues" evidence="11">
    <location>
        <begin position="1"/>
        <end position="11"/>
    </location>
</feature>
<organism evidence="12 13">
    <name type="scientific">Purpureocillium lavendulum</name>
    <dbReference type="NCBI Taxonomy" id="1247861"/>
    <lineage>
        <taxon>Eukaryota</taxon>
        <taxon>Fungi</taxon>
        <taxon>Dikarya</taxon>
        <taxon>Ascomycota</taxon>
        <taxon>Pezizomycotina</taxon>
        <taxon>Sordariomycetes</taxon>
        <taxon>Hypocreomycetidae</taxon>
        <taxon>Hypocreales</taxon>
        <taxon>Ophiocordycipitaceae</taxon>
        <taxon>Purpureocillium</taxon>
    </lineage>
</organism>
<dbReference type="EC" id="2.4.1.-" evidence="10"/>
<keyword evidence="6 10" id="KW-0812">Transmembrane</keyword>
<dbReference type="GO" id="GO:0005789">
    <property type="term" value="C:endoplasmic reticulum membrane"/>
    <property type="evidence" value="ECO:0007669"/>
    <property type="project" value="UniProtKB-SubCell"/>
</dbReference>
<dbReference type="PANTHER" id="PTHR22760:SF2">
    <property type="entry name" value="ALPHA-1,2-MANNOSYLTRANSFERASE ALG9"/>
    <property type="match status" value="1"/>
</dbReference>
<dbReference type="InterPro" id="IPR005599">
    <property type="entry name" value="GPI_mannosylTrfase"/>
</dbReference>
<comment type="similarity">
    <text evidence="3 10">Belongs to the glycosyltransferase 22 family.</text>
</comment>
<proteinExistence type="inferred from homology"/>
<feature type="transmembrane region" description="Helical" evidence="10">
    <location>
        <begin position="322"/>
        <end position="343"/>
    </location>
</feature>
<evidence type="ECO:0000256" key="11">
    <source>
        <dbReference type="SAM" id="MobiDB-lite"/>
    </source>
</evidence>
<dbReference type="GO" id="GO:0000026">
    <property type="term" value="F:alpha-1,2-mannosyltransferase activity"/>
    <property type="evidence" value="ECO:0007669"/>
    <property type="project" value="TreeGrafter"/>
</dbReference>
<dbReference type="Proteomes" id="UP001163105">
    <property type="component" value="Unassembled WGS sequence"/>
</dbReference>
<comment type="caution">
    <text evidence="12">The sequence shown here is derived from an EMBL/GenBank/DDBJ whole genome shotgun (WGS) entry which is preliminary data.</text>
</comment>
<evidence type="ECO:0000256" key="2">
    <source>
        <dbReference type="ARBA" id="ARBA00004922"/>
    </source>
</evidence>
<sequence length="621" mass="70232">MLPTTSWSRSQAIAMPPKAQPARFEHPDASHAKKKRKGPHPIEPITAFYIFLAAGIVAALFSPIQDCDETFNYWEPAHYLSHGYGLQTWEYSPEFAIRSWLYIALHAVVGNARRLLPQSSKARRTMSSRMVAEFYFVRYGLALVCALCQTVLFKVISLTLNGRIAIFFLIATVTSPGNFHASAAFLPSSFAMYMCMLGAAAFMNWRGGLKTSQGIFWFAMGGVLGWPFAAALCAPYILEEVVFTFFSDKTAFIESLIRLVRGVISGLIIIFFDFLINLFFYKKIAVVSWNIVKYNIFSSTGGPDLYGTEPWTFYFKNMALNFNIWFVLALLALPLFLLQKIIAPSGHGFQSGLRTVVFVAPFYMWLAIFTAQPHKEERFMYPAYPFLALNASMSLHILLTAIGSTDPKTLMGKVPARLKLLAVSLVVFLSVDISLSRIYGIYSAYHAPLSIYKPLWGDAGAKPVGGQNDLVCFGKEWYRFPSSYFLPRDMHAKFVRSEFRGLLPGEFSEAKTGFGFWSGTWLPTSGLNDRNEEDLGKYVELRACSYLVDTQYPERKDQLPPNEPDYIADTENWDVVKCEPFLDAANTHLLARTIWLPDVNGIPEKFRRKWGQHCLLQRRSK</sequence>
<reference evidence="12" key="1">
    <citation type="submission" date="2023-01" db="EMBL/GenBank/DDBJ databases">
        <title>The growth and conidiation of Purpureocillium lavendulum are regulated by nitrogen source and histone H3K14 acetylation.</title>
        <authorList>
            <person name="Tang P."/>
            <person name="Han J."/>
            <person name="Zhang C."/>
            <person name="Tang P."/>
            <person name="Qi F."/>
            <person name="Zhang K."/>
            <person name="Liang L."/>
        </authorList>
    </citation>
    <scope>NUCLEOTIDE SEQUENCE</scope>
    <source>
        <strain evidence="12">YMF1.00683</strain>
    </source>
</reference>
<keyword evidence="4 10" id="KW-0328">Glycosyltransferase</keyword>
<feature type="transmembrane region" description="Helical" evidence="10">
    <location>
        <begin position="420"/>
        <end position="442"/>
    </location>
</feature>
<evidence type="ECO:0000313" key="13">
    <source>
        <dbReference type="Proteomes" id="UP001163105"/>
    </source>
</evidence>
<keyword evidence="5" id="KW-0808">Transferase</keyword>
<dbReference type="AlphaFoldDB" id="A0AB34G814"/>
<dbReference type="EMBL" id="JAQHRD010000001">
    <property type="protein sequence ID" value="KAJ6447168.1"/>
    <property type="molecule type" value="Genomic_DNA"/>
</dbReference>
<evidence type="ECO:0000256" key="9">
    <source>
        <dbReference type="ARBA" id="ARBA00023136"/>
    </source>
</evidence>
<feature type="transmembrane region" description="Helical" evidence="10">
    <location>
        <begin position="45"/>
        <end position="64"/>
    </location>
</feature>
<keyword evidence="13" id="KW-1185">Reference proteome</keyword>
<comment type="subcellular location">
    <subcellularLocation>
        <location evidence="1 10">Endoplasmic reticulum membrane</location>
        <topology evidence="1 10">Multi-pass membrane protein</topology>
    </subcellularLocation>
</comment>
<feature type="transmembrane region" description="Helical" evidence="10">
    <location>
        <begin position="136"/>
        <end position="156"/>
    </location>
</feature>
<evidence type="ECO:0000256" key="8">
    <source>
        <dbReference type="ARBA" id="ARBA00022989"/>
    </source>
</evidence>
<comment type="pathway">
    <text evidence="2">Protein modification; protein glycosylation.</text>
</comment>
<evidence type="ECO:0000256" key="5">
    <source>
        <dbReference type="ARBA" id="ARBA00022679"/>
    </source>
</evidence>
<evidence type="ECO:0000313" key="12">
    <source>
        <dbReference type="EMBL" id="KAJ6447168.1"/>
    </source>
</evidence>
<protein>
    <recommendedName>
        <fullName evidence="10">Mannosyltransferase</fullName>
        <ecNumber evidence="10">2.4.1.-</ecNumber>
    </recommendedName>
</protein>
<feature type="transmembrane region" description="Helical" evidence="10">
    <location>
        <begin position="215"/>
        <end position="238"/>
    </location>
</feature>
<feature type="transmembrane region" description="Helical" evidence="10">
    <location>
        <begin position="162"/>
        <end position="179"/>
    </location>
</feature>
<name>A0AB34G814_9HYPO</name>
<gene>
    <name evidence="12" type="primary">ALG9</name>
    <name evidence="12" type="ORF">O9K51_01943</name>
</gene>
<evidence type="ECO:0000256" key="7">
    <source>
        <dbReference type="ARBA" id="ARBA00022824"/>
    </source>
</evidence>
<evidence type="ECO:0000256" key="3">
    <source>
        <dbReference type="ARBA" id="ARBA00007063"/>
    </source>
</evidence>
<feature type="region of interest" description="Disordered" evidence="11">
    <location>
        <begin position="1"/>
        <end position="39"/>
    </location>
</feature>
<evidence type="ECO:0000256" key="1">
    <source>
        <dbReference type="ARBA" id="ARBA00004477"/>
    </source>
</evidence>
<feature type="transmembrane region" description="Helical" evidence="10">
    <location>
        <begin position="184"/>
        <end position="203"/>
    </location>
</feature>
<keyword evidence="8 10" id="KW-1133">Transmembrane helix</keyword>
<feature type="transmembrane region" description="Helical" evidence="10">
    <location>
        <begin position="379"/>
        <end position="399"/>
    </location>
</feature>